<keyword evidence="2 4" id="KW-0808">Transferase</keyword>
<name>A0A4R1BGE9_9PROT</name>
<dbReference type="Proteomes" id="UP000295443">
    <property type="component" value="Unassembled WGS sequence"/>
</dbReference>
<protein>
    <submittedName>
        <fullName evidence="4">SAM-dependent methyltransferase</fullName>
    </submittedName>
</protein>
<organism evidence="4 5">
    <name type="scientific">Parasulfuritortus cantonensis</name>
    <dbReference type="NCBI Taxonomy" id="2528202"/>
    <lineage>
        <taxon>Bacteria</taxon>
        <taxon>Pseudomonadati</taxon>
        <taxon>Pseudomonadota</taxon>
        <taxon>Betaproteobacteria</taxon>
        <taxon>Nitrosomonadales</taxon>
        <taxon>Thiobacillaceae</taxon>
        <taxon>Parasulfuritortus</taxon>
    </lineage>
</organism>
<dbReference type="EMBL" id="SJZB01000018">
    <property type="protein sequence ID" value="TCJ16270.1"/>
    <property type="molecule type" value="Genomic_DNA"/>
</dbReference>
<keyword evidence="3" id="KW-0949">S-adenosyl-L-methionine</keyword>
<dbReference type="OrthoDB" id="9799672at2"/>
<dbReference type="GO" id="GO:0008757">
    <property type="term" value="F:S-adenosylmethionine-dependent methyltransferase activity"/>
    <property type="evidence" value="ECO:0007669"/>
    <property type="project" value="TreeGrafter"/>
</dbReference>
<evidence type="ECO:0000313" key="4">
    <source>
        <dbReference type="EMBL" id="TCJ16270.1"/>
    </source>
</evidence>
<dbReference type="Gene3D" id="3.40.50.150">
    <property type="entry name" value="Vaccinia Virus protein VP39"/>
    <property type="match status" value="1"/>
</dbReference>
<keyword evidence="5" id="KW-1185">Reference proteome</keyword>
<dbReference type="AlphaFoldDB" id="A0A4R1BGE9"/>
<evidence type="ECO:0000256" key="3">
    <source>
        <dbReference type="ARBA" id="ARBA00022691"/>
    </source>
</evidence>
<dbReference type="PANTHER" id="PTHR10509">
    <property type="entry name" value="O-METHYLTRANSFERASE-RELATED"/>
    <property type="match status" value="1"/>
</dbReference>
<dbReference type="CDD" id="cd02440">
    <property type="entry name" value="AdoMet_MTases"/>
    <property type="match status" value="1"/>
</dbReference>
<dbReference type="InterPro" id="IPR002935">
    <property type="entry name" value="SAM_O-MeTrfase"/>
</dbReference>
<gene>
    <name evidence="4" type="ORF">EZJ19_05020</name>
</gene>
<dbReference type="Pfam" id="PF01596">
    <property type="entry name" value="Methyltransf_3"/>
    <property type="match status" value="1"/>
</dbReference>
<evidence type="ECO:0000256" key="1">
    <source>
        <dbReference type="ARBA" id="ARBA00022603"/>
    </source>
</evidence>
<reference evidence="4 5" key="1">
    <citation type="submission" date="2019-03" db="EMBL/GenBank/DDBJ databases">
        <title>Genome sequence of Thiobacillaceae bacterium LSR1, a sulfur-oxidizing bacterium isolated from freshwater sediment.</title>
        <authorList>
            <person name="Li S."/>
        </authorList>
    </citation>
    <scope>NUCLEOTIDE SEQUENCE [LARGE SCALE GENOMIC DNA]</scope>
    <source>
        <strain evidence="4 5">LSR1</strain>
    </source>
</reference>
<keyword evidence="1 4" id="KW-0489">Methyltransferase</keyword>
<dbReference type="GO" id="GO:0032259">
    <property type="term" value="P:methylation"/>
    <property type="evidence" value="ECO:0007669"/>
    <property type="project" value="UniProtKB-KW"/>
</dbReference>
<accession>A0A4R1BGE9</accession>
<proteinExistence type="predicted"/>
<dbReference type="GO" id="GO:0008171">
    <property type="term" value="F:O-methyltransferase activity"/>
    <property type="evidence" value="ECO:0007669"/>
    <property type="project" value="InterPro"/>
</dbReference>
<evidence type="ECO:0000313" key="5">
    <source>
        <dbReference type="Proteomes" id="UP000295443"/>
    </source>
</evidence>
<dbReference type="InterPro" id="IPR050362">
    <property type="entry name" value="Cation-dep_OMT"/>
</dbReference>
<comment type="caution">
    <text evidence="4">The sequence shown here is derived from an EMBL/GenBank/DDBJ whole genome shotgun (WGS) entry which is preliminary data.</text>
</comment>
<dbReference type="RefSeq" id="WP_131445198.1">
    <property type="nucleotide sequence ID" value="NZ_SJZB01000018.1"/>
</dbReference>
<dbReference type="InterPro" id="IPR029063">
    <property type="entry name" value="SAM-dependent_MTases_sf"/>
</dbReference>
<dbReference type="PANTHER" id="PTHR10509:SF14">
    <property type="entry name" value="CAFFEOYL-COA O-METHYLTRANSFERASE 3-RELATED"/>
    <property type="match status" value="1"/>
</dbReference>
<dbReference type="PROSITE" id="PS51682">
    <property type="entry name" value="SAM_OMT_I"/>
    <property type="match status" value="1"/>
</dbReference>
<dbReference type="SUPFAM" id="SSF53335">
    <property type="entry name" value="S-adenosyl-L-methionine-dependent methyltransferases"/>
    <property type="match status" value="1"/>
</dbReference>
<sequence>MNVQGEGEGKLLDYLRSMLREPAIMARLREETAQDRFAIMQTTPEQAQFLSFLVKLLEPRKALELGTFTGYSALAVALSMPGDGRLVTCDISTRWTTMARRYWHEAGVDGMIDLRLGPALATLRDLLDQGEAGTFDFIFIDADKREYDEYYEGALILAKPGGLIVLDNVMCMGGVVEATATQEARWKPGKAKAVAIMRSLNERIRNDARVDQVMLPFADGLTLVRKR</sequence>
<evidence type="ECO:0000256" key="2">
    <source>
        <dbReference type="ARBA" id="ARBA00022679"/>
    </source>
</evidence>